<dbReference type="Proteomes" id="UP000784294">
    <property type="component" value="Unassembled WGS sequence"/>
</dbReference>
<accession>A0A3S5B000</accession>
<gene>
    <name evidence="2" type="ORF">PXEA_LOCUS26264</name>
</gene>
<evidence type="ECO:0000313" key="3">
    <source>
        <dbReference type="Proteomes" id="UP000784294"/>
    </source>
</evidence>
<evidence type="ECO:0000313" key="2">
    <source>
        <dbReference type="EMBL" id="VEL32824.1"/>
    </source>
</evidence>
<dbReference type="EMBL" id="CAAALY010244712">
    <property type="protein sequence ID" value="VEL32824.1"/>
    <property type="molecule type" value="Genomic_DNA"/>
</dbReference>
<keyword evidence="3" id="KW-1185">Reference proteome</keyword>
<feature type="region of interest" description="Disordered" evidence="1">
    <location>
        <begin position="1"/>
        <end position="131"/>
    </location>
</feature>
<reference evidence="2" key="1">
    <citation type="submission" date="2018-11" db="EMBL/GenBank/DDBJ databases">
        <authorList>
            <consortium name="Pathogen Informatics"/>
        </authorList>
    </citation>
    <scope>NUCLEOTIDE SEQUENCE</scope>
</reference>
<protein>
    <submittedName>
        <fullName evidence="2">Uncharacterized protein</fullName>
    </submittedName>
</protein>
<evidence type="ECO:0000256" key="1">
    <source>
        <dbReference type="SAM" id="MobiDB-lite"/>
    </source>
</evidence>
<feature type="compositionally biased region" description="Basic and acidic residues" evidence="1">
    <location>
        <begin position="79"/>
        <end position="97"/>
    </location>
</feature>
<feature type="compositionally biased region" description="Gly residues" evidence="1">
    <location>
        <begin position="112"/>
        <end position="126"/>
    </location>
</feature>
<proteinExistence type="predicted"/>
<sequence>MEEAPAGLIARPPVHFAGGVHSTRLNRSTDQSRNDTGSGCGAGVEAAQERRKRDREREGKEERERERAWRTGKCGSDGEMARLMRPHDRRHAPERNSRPRRGSRRRETTALGAGGRGRGRGWGGVGVRPATTSALLPRTQQKTKLTVDCLREDGQTACS</sequence>
<name>A0A3S5B000_9PLAT</name>
<feature type="compositionally biased region" description="Basic and acidic residues" evidence="1">
    <location>
        <begin position="47"/>
        <end position="69"/>
    </location>
</feature>
<organism evidence="2 3">
    <name type="scientific">Protopolystoma xenopodis</name>
    <dbReference type="NCBI Taxonomy" id="117903"/>
    <lineage>
        <taxon>Eukaryota</taxon>
        <taxon>Metazoa</taxon>
        <taxon>Spiralia</taxon>
        <taxon>Lophotrochozoa</taxon>
        <taxon>Platyhelminthes</taxon>
        <taxon>Monogenea</taxon>
        <taxon>Polyopisthocotylea</taxon>
        <taxon>Polystomatidea</taxon>
        <taxon>Polystomatidae</taxon>
        <taxon>Protopolystoma</taxon>
    </lineage>
</organism>
<dbReference type="AlphaFoldDB" id="A0A3S5B000"/>
<feature type="compositionally biased region" description="Polar residues" evidence="1">
    <location>
        <begin position="23"/>
        <end position="37"/>
    </location>
</feature>
<comment type="caution">
    <text evidence="2">The sequence shown here is derived from an EMBL/GenBank/DDBJ whole genome shotgun (WGS) entry which is preliminary data.</text>
</comment>